<evidence type="ECO:0000313" key="7">
    <source>
        <dbReference type="Proteomes" id="UP001396898"/>
    </source>
</evidence>
<dbReference type="PANTHER" id="PTHR23507">
    <property type="entry name" value="ZGC:174356"/>
    <property type="match status" value="1"/>
</dbReference>
<dbReference type="InterPro" id="IPR036259">
    <property type="entry name" value="MFS_trans_sf"/>
</dbReference>
<evidence type="ECO:0000256" key="5">
    <source>
        <dbReference type="SAM" id="Phobius"/>
    </source>
</evidence>
<dbReference type="InterPro" id="IPR011701">
    <property type="entry name" value="MFS"/>
</dbReference>
<feature type="transmembrane region" description="Helical" evidence="5">
    <location>
        <begin position="152"/>
        <end position="174"/>
    </location>
</feature>
<evidence type="ECO:0000256" key="4">
    <source>
        <dbReference type="ARBA" id="ARBA00023136"/>
    </source>
</evidence>
<feature type="transmembrane region" description="Helical" evidence="5">
    <location>
        <begin position="84"/>
        <end position="103"/>
    </location>
</feature>
<feature type="transmembrane region" description="Helical" evidence="5">
    <location>
        <begin position="246"/>
        <end position="270"/>
    </location>
</feature>
<organism evidence="6 7">
    <name type="scientific">Apiospora marii</name>
    <dbReference type="NCBI Taxonomy" id="335849"/>
    <lineage>
        <taxon>Eukaryota</taxon>
        <taxon>Fungi</taxon>
        <taxon>Dikarya</taxon>
        <taxon>Ascomycota</taxon>
        <taxon>Pezizomycotina</taxon>
        <taxon>Sordariomycetes</taxon>
        <taxon>Xylariomycetidae</taxon>
        <taxon>Amphisphaeriales</taxon>
        <taxon>Apiosporaceae</taxon>
        <taxon>Apiospora</taxon>
    </lineage>
</organism>
<keyword evidence="4 5" id="KW-0472">Membrane</keyword>
<sequence>MLVHANKGEAGISEYLSYRYCAARTHSCRNDTSRSGLCDPRCKGNDVQTELSFIRGWQSTLDYIPSLLTAVPYGFLADRRGRELVLRLSLIGITLASSFVVLVCSLPDAFPPRATWASAIFTFIGGGPAVFNAMVFTIAADIVSEEERSTTFSYLAAAVMGGELIASPLVYLLMERSLWLPVYLGMGCLVVATIVPVFLPETLSRQPRRQSPESQQPPVSLFETVRQETKKLSEAMRWLTWGNWKVAVLLCTFLLTTLGRFAQEILLHYVTRRYHWSWSKVRVQYAALNKCRELNGAKPSQASLLLSIRAALNLALLTILIPLASYALVHRRLYSAQRSNLLLAWASAMLLAAGAFVIGLAETSLAMACGLAVFALGAGYNSLVRSLLASLVEQRHAGMLYTAVSIFETAGVLVAGPPLAACFRTGLDWGGPWIGLPYLAAGCLFAVAAAAVSFMGLSGVEPGTTGGVGEE</sequence>
<evidence type="ECO:0000256" key="3">
    <source>
        <dbReference type="ARBA" id="ARBA00022989"/>
    </source>
</evidence>
<feature type="transmembrane region" description="Helical" evidence="5">
    <location>
        <begin position="310"/>
        <end position="329"/>
    </location>
</feature>
<protein>
    <submittedName>
        <fullName evidence="6">MFS multidrug transporter</fullName>
    </submittedName>
</protein>
<dbReference type="SUPFAM" id="SSF103473">
    <property type="entry name" value="MFS general substrate transporter"/>
    <property type="match status" value="1"/>
</dbReference>
<dbReference type="Pfam" id="PF07690">
    <property type="entry name" value="MFS_1"/>
    <property type="match status" value="1"/>
</dbReference>
<keyword evidence="2 5" id="KW-0812">Transmembrane</keyword>
<dbReference type="PANTHER" id="PTHR23507:SF1">
    <property type="entry name" value="FI18259P1-RELATED"/>
    <property type="match status" value="1"/>
</dbReference>
<feature type="transmembrane region" description="Helical" evidence="5">
    <location>
        <begin position="365"/>
        <end position="384"/>
    </location>
</feature>
<feature type="transmembrane region" description="Helical" evidence="5">
    <location>
        <begin position="180"/>
        <end position="199"/>
    </location>
</feature>
<reference evidence="6 7" key="1">
    <citation type="submission" date="2023-01" db="EMBL/GenBank/DDBJ databases">
        <title>Analysis of 21 Apiospora genomes using comparative genomics revels a genus with tremendous synthesis potential of carbohydrate active enzymes and secondary metabolites.</title>
        <authorList>
            <person name="Sorensen T."/>
        </authorList>
    </citation>
    <scope>NUCLEOTIDE SEQUENCE [LARGE SCALE GENOMIC DNA]</scope>
    <source>
        <strain evidence="6 7">CBS 20057</strain>
    </source>
</reference>
<accession>A0ABR1RYA4</accession>
<evidence type="ECO:0000256" key="1">
    <source>
        <dbReference type="ARBA" id="ARBA00004141"/>
    </source>
</evidence>
<dbReference type="Proteomes" id="UP001396898">
    <property type="component" value="Unassembled WGS sequence"/>
</dbReference>
<feature type="transmembrane region" description="Helical" evidence="5">
    <location>
        <begin position="341"/>
        <end position="359"/>
    </location>
</feature>
<feature type="transmembrane region" description="Helical" evidence="5">
    <location>
        <begin position="115"/>
        <end position="140"/>
    </location>
</feature>
<name>A0ABR1RYA4_9PEZI</name>
<evidence type="ECO:0000256" key="2">
    <source>
        <dbReference type="ARBA" id="ARBA00022692"/>
    </source>
</evidence>
<feature type="transmembrane region" description="Helical" evidence="5">
    <location>
        <begin position="436"/>
        <end position="457"/>
    </location>
</feature>
<keyword evidence="7" id="KW-1185">Reference proteome</keyword>
<gene>
    <name evidence="6" type="ORF">PG991_006786</name>
</gene>
<dbReference type="Gene3D" id="1.20.1250.20">
    <property type="entry name" value="MFS general substrate transporter like domains"/>
    <property type="match status" value="1"/>
</dbReference>
<feature type="transmembrane region" description="Helical" evidence="5">
    <location>
        <begin position="396"/>
        <end position="416"/>
    </location>
</feature>
<proteinExistence type="predicted"/>
<keyword evidence="3 5" id="KW-1133">Transmembrane helix</keyword>
<comment type="subcellular location">
    <subcellularLocation>
        <location evidence="1">Membrane</location>
        <topology evidence="1">Multi-pass membrane protein</topology>
    </subcellularLocation>
</comment>
<dbReference type="EMBL" id="JAQQWI010000009">
    <property type="protein sequence ID" value="KAK8022905.1"/>
    <property type="molecule type" value="Genomic_DNA"/>
</dbReference>
<comment type="caution">
    <text evidence="6">The sequence shown here is derived from an EMBL/GenBank/DDBJ whole genome shotgun (WGS) entry which is preliminary data.</text>
</comment>
<evidence type="ECO:0000313" key="6">
    <source>
        <dbReference type="EMBL" id="KAK8022905.1"/>
    </source>
</evidence>